<sequence length="85" mass="9953">MENSKFVWYIRYKKQDGLLSPVSDMFIEGFQALTREPDGSPPFGFPPSSFFKRDRVLTRPPSDTPTIGLFFKECFRKARMKRKPT</sequence>
<organism evidence="1 2">
    <name type="scientific">candidate division MSBL1 archaeon SCGC-AAA259E19</name>
    <dbReference type="NCBI Taxonomy" id="1698264"/>
    <lineage>
        <taxon>Archaea</taxon>
        <taxon>Methanobacteriati</taxon>
        <taxon>Methanobacteriota</taxon>
        <taxon>candidate division MSBL1</taxon>
    </lineage>
</organism>
<accession>A0A133UJD3</accession>
<evidence type="ECO:0000313" key="1">
    <source>
        <dbReference type="EMBL" id="KXA94314.1"/>
    </source>
</evidence>
<dbReference type="Proteomes" id="UP000070284">
    <property type="component" value="Unassembled WGS sequence"/>
</dbReference>
<keyword evidence="2" id="KW-1185">Reference proteome</keyword>
<dbReference type="EMBL" id="LHXO01000066">
    <property type="protein sequence ID" value="KXA94314.1"/>
    <property type="molecule type" value="Genomic_DNA"/>
</dbReference>
<dbReference type="AlphaFoldDB" id="A0A133UJD3"/>
<protein>
    <submittedName>
        <fullName evidence="1">Uncharacterized protein</fullName>
    </submittedName>
</protein>
<proteinExistence type="predicted"/>
<reference evidence="1 2" key="1">
    <citation type="journal article" date="2016" name="Sci. Rep.">
        <title>Metabolic traits of an uncultured archaeal lineage -MSBL1- from brine pools of the Red Sea.</title>
        <authorList>
            <person name="Mwirichia R."/>
            <person name="Alam I."/>
            <person name="Rashid M."/>
            <person name="Vinu M."/>
            <person name="Ba-Alawi W."/>
            <person name="Anthony Kamau A."/>
            <person name="Kamanda Ngugi D."/>
            <person name="Goker M."/>
            <person name="Klenk H.P."/>
            <person name="Bajic V."/>
            <person name="Stingl U."/>
        </authorList>
    </citation>
    <scope>NUCLEOTIDE SEQUENCE [LARGE SCALE GENOMIC DNA]</scope>
    <source>
        <strain evidence="1">SCGC-AAA259E19</strain>
    </source>
</reference>
<comment type="caution">
    <text evidence="1">The sequence shown here is derived from an EMBL/GenBank/DDBJ whole genome shotgun (WGS) entry which is preliminary data.</text>
</comment>
<gene>
    <name evidence="1" type="ORF">AKJ65_04770</name>
</gene>
<evidence type="ECO:0000313" key="2">
    <source>
        <dbReference type="Proteomes" id="UP000070284"/>
    </source>
</evidence>
<name>A0A133UJD3_9EURY</name>